<feature type="transmembrane region" description="Helical" evidence="6">
    <location>
        <begin position="30"/>
        <end position="49"/>
    </location>
</feature>
<keyword evidence="8" id="KW-1185">Reference proteome</keyword>
<evidence type="ECO:0000313" key="7">
    <source>
        <dbReference type="EMBL" id="RJG04241.1"/>
    </source>
</evidence>
<dbReference type="GO" id="GO:0005886">
    <property type="term" value="C:plasma membrane"/>
    <property type="evidence" value="ECO:0007669"/>
    <property type="project" value="UniProtKB-SubCell"/>
</dbReference>
<feature type="transmembrane region" description="Helical" evidence="6">
    <location>
        <begin position="166"/>
        <end position="184"/>
    </location>
</feature>
<dbReference type="InterPro" id="IPR043428">
    <property type="entry name" value="LivM-like"/>
</dbReference>
<feature type="transmembrane region" description="Helical" evidence="6">
    <location>
        <begin position="61"/>
        <end position="83"/>
    </location>
</feature>
<feature type="transmembrane region" description="Helical" evidence="6">
    <location>
        <begin position="268"/>
        <end position="285"/>
    </location>
</feature>
<dbReference type="AlphaFoldDB" id="A0A3A3G8E3"/>
<feature type="transmembrane region" description="Helical" evidence="6">
    <location>
        <begin position="330"/>
        <end position="354"/>
    </location>
</feature>
<reference evidence="8" key="1">
    <citation type="submission" date="2018-09" db="EMBL/GenBank/DDBJ databases">
        <authorList>
            <person name="Zhu H."/>
        </authorList>
    </citation>
    <scope>NUCLEOTIDE SEQUENCE [LARGE SCALE GENOMIC DNA]</scope>
    <source>
        <strain evidence="8">K1S02-23</strain>
    </source>
</reference>
<organism evidence="7 8">
    <name type="scientific">Noviherbaspirillum sedimenti</name>
    <dbReference type="NCBI Taxonomy" id="2320865"/>
    <lineage>
        <taxon>Bacteria</taxon>
        <taxon>Pseudomonadati</taxon>
        <taxon>Pseudomonadota</taxon>
        <taxon>Betaproteobacteria</taxon>
        <taxon>Burkholderiales</taxon>
        <taxon>Oxalobacteraceae</taxon>
        <taxon>Noviherbaspirillum</taxon>
    </lineage>
</organism>
<comment type="caution">
    <text evidence="7">The sequence shown here is derived from an EMBL/GenBank/DDBJ whole genome shotgun (WGS) entry which is preliminary data.</text>
</comment>
<protein>
    <submittedName>
        <fullName evidence="7">Branched-chain amino acid ABC transporter permease</fullName>
    </submittedName>
</protein>
<evidence type="ECO:0000256" key="5">
    <source>
        <dbReference type="ARBA" id="ARBA00023136"/>
    </source>
</evidence>
<evidence type="ECO:0000256" key="3">
    <source>
        <dbReference type="ARBA" id="ARBA00022692"/>
    </source>
</evidence>
<evidence type="ECO:0000256" key="2">
    <source>
        <dbReference type="ARBA" id="ARBA00022475"/>
    </source>
</evidence>
<feature type="transmembrane region" description="Helical" evidence="6">
    <location>
        <begin position="7"/>
        <end position="24"/>
    </location>
</feature>
<dbReference type="InterPro" id="IPR001851">
    <property type="entry name" value="ABC_transp_permease"/>
</dbReference>
<evidence type="ECO:0000313" key="8">
    <source>
        <dbReference type="Proteomes" id="UP000266327"/>
    </source>
</evidence>
<dbReference type="EMBL" id="QYUQ01000002">
    <property type="protein sequence ID" value="RJG04241.1"/>
    <property type="molecule type" value="Genomic_DNA"/>
</dbReference>
<evidence type="ECO:0000256" key="1">
    <source>
        <dbReference type="ARBA" id="ARBA00004651"/>
    </source>
</evidence>
<accession>A0A3A3G8E3</accession>
<keyword evidence="4 6" id="KW-1133">Transmembrane helix</keyword>
<comment type="subcellular location">
    <subcellularLocation>
        <location evidence="1">Cell membrane</location>
        <topology evidence="1">Multi-pass membrane protein</topology>
    </subcellularLocation>
</comment>
<gene>
    <name evidence="7" type="ORF">D3878_05445</name>
</gene>
<evidence type="ECO:0000256" key="6">
    <source>
        <dbReference type="SAM" id="Phobius"/>
    </source>
</evidence>
<keyword evidence="5 6" id="KW-0472">Membrane</keyword>
<dbReference type="PANTHER" id="PTHR30482:SF17">
    <property type="entry name" value="ABC TRANSPORTER ATP-BINDING PROTEIN"/>
    <property type="match status" value="1"/>
</dbReference>
<feature type="transmembrane region" description="Helical" evidence="6">
    <location>
        <begin position="116"/>
        <end position="139"/>
    </location>
</feature>
<keyword evidence="2" id="KW-1003">Cell membrane</keyword>
<name>A0A3A3G8E3_9BURK</name>
<feature type="transmembrane region" description="Helical" evidence="6">
    <location>
        <begin position="382"/>
        <end position="402"/>
    </location>
</feature>
<feature type="transmembrane region" description="Helical" evidence="6">
    <location>
        <begin position="291"/>
        <end position="318"/>
    </location>
</feature>
<proteinExistence type="predicted"/>
<dbReference type="PANTHER" id="PTHR30482">
    <property type="entry name" value="HIGH-AFFINITY BRANCHED-CHAIN AMINO ACID TRANSPORT SYSTEM PERMEASE"/>
    <property type="match status" value="1"/>
</dbReference>
<dbReference type="OrthoDB" id="9034298at2"/>
<keyword evidence="3 6" id="KW-0812">Transmembrane</keyword>
<evidence type="ECO:0000256" key="4">
    <source>
        <dbReference type="ARBA" id="ARBA00022989"/>
    </source>
</evidence>
<dbReference type="Pfam" id="PF02653">
    <property type="entry name" value="BPD_transp_2"/>
    <property type="match status" value="1"/>
</dbReference>
<feature type="transmembrane region" description="Helical" evidence="6">
    <location>
        <begin position="215"/>
        <end position="238"/>
    </location>
</feature>
<feature type="transmembrane region" description="Helical" evidence="6">
    <location>
        <begin position="244"/>
        <end position="261"/>
    </location>
</feature>
<dbReference type="CDD" id="cd06581">
    <property type="entry name" value="TM_PBP1_LivM_like"/>
    <property type="match status" value="1"/>
</dbReference>
<feature type="transmembrane region" description="Helical" evidence="6">
    <location>
        <begin position="89"/>
        <end position="109"/>
    </location>
</feature>
<sequence>MRGRQRWLLWGAYAAVLLAAPLLFPQAAALSILSQMGTAMVFALSYNMLLGQGGMLSFGHAVYSGLGAYVAIHALNLATAGSLPLPVSLVPLAGGLGGLFFGIVFGYLSTRKAGTGFAMITLGMVELVFASALMFPGFFGGEGGVSGNRVFGAPFLGISFGPQIEVYYLIAAWLFICTAAMYAFTRTPLGRILNAVRDNPERAEFIGYDPRRVRYLTLVLSAFFAGVSGGLAALNFEIVSAENVGAARSAGVLLASFIGGIGHFFGPLLGAIAGVFLTVVLSAWTKAWQLYLGAVFMLMVMFAPGGLAGMLLGLLGLLRQGWRGGIAACAVMLAWLACLGAAALLAFAGVALLVEMLYQRSLESADGSAVRLFGMTLDTVAVAPWLLALAAMAAGSGAFLQLRRAFLVRWQAPAGAQEECA</sequence>
<dbReference type="GO" id="GO:0015658">
    <property type="term" value="F:branched-chain amino acid transmembrane transporter activity"/>
    <property type="evidence" value="ECO:0007669"/>
    <property type="project" value="InterPro"/>
</dbReference>
<dbReference type="Proteomes" id="UP000266327">
    <property type="component" value="Unassembled WGS sequence"/>
</dbReference>